<reference evidence="3 4" key="1">
    <citation type="submission" date="2015-07" db="EMBL/GenBank/DDBJ databases">
        <title>The genome of Habropoda laboriosa.</title>
        <authorList>
            <person name="Pan H."/>
            <person name="Kapheim K."/>
        </authorList>
    </citation>
    <scope>NUCLEOTIDE SEQUENCE [LARGE SCALE GENOMIC DNA]</scope>
    <source>
        <strain evidence="3">0110345459</strain>
    </source>
</reference>
<evidence type="ECO:0000313" key="4">
    <source>
        <dbReference type="Proteomes" id="UP000053825"/>
    </source>
</evidence>
<dbReference type="GO" id="GO:0005761">
    <property type="term" value="C:mitochondrial ribosome"/>
    <property type="evidence" value="ECO:0007669"/>
    <property type="project" value="InterPro"/>
</dbReference>
<dbReference type="InterPro" id="IPR010625">
    <property type="entry name" value="CHCH"/>
</dbReference>
<evidence type="ECO:0000256" key="1">
    <source>
        <dbReference type="ARBA" id="ARBA00023157"/>
    </source>
</evidence>
<dbReference type="EMBL" id="KQ414775">
    <property type="protein sequence ID" value="KOC61258.1"/>
    <property type="molecule type" value="Genomic_DNA"/>
</dbReference>
<dbReference type="Pfam" id="PF06747">
    <property type="entry name" value="CHCH"/>
    <property type="match status" value="1"/>
</dbReference>
<dbReference type="OrthoDB" id="5825849at2759"/>
<sequence length="122" mass="14423">MRLNLVYFKYKHHAKSPQNPEKVPFKEVTSLSLRNYVVGEGSKTLENKCLYEMSLLFRCWKENHFNDSICANHMQKLDNCYKNYMKTAAESKKLKQIEIPSPSAKSYTSKQINYMLRMYPNV</sequence>
<dbReference type="PANTHER" id="PTHR31278:SF2">
    <property type="entry name" value="SMALL RIBOSOMAL SUBUNIT PROTEIN MS37"/>
    <property type="match status" value="1"/>
</dbReference>
<feature type="domain" description="CHCH" evidence="2">
    <location>
        <begin position="49"/>
        <end position="83"/>
    </location>
</feature>
<organism evidence="3 4">
    <name type="scientific">Habropoda laboriosa</name>
    <dbReference type="NCBI Taxonomy" id="597456"/>
    <lineage>
        <taxon>Eukaryota</taxon>
        <taxon>Metazoa</taxon>
        <taxon>Ecdysozoa</taxon>
        <taxon>Arthropoda</taxon>
        <taxon>Hexapoda</taxon>
        <taxon>Insecta</taxon>
        <taxon>Pterygota</taxon>
        <taxon>Neoptera</taxon>
        <taxon>Endopterygota</taxon>
        <taxon>Hymenoptera</taxon>
        <taxon>Apocrita</taxon>
        <taxon>Aculeata</taxon>
        <taxon>Apoidea</taxon>
        <taxon>Anthophila</taxon>
        <taxon>Apidae</taxon>
        <taxon>Habropoda</taxon>
    </lineage>
</organism>
<protein>
    <submittedName>
        <fullName evidence="3">Coiled-coil-helix-coiled-coil-helix domain-containing protein 1</fullName>
    </submittedName>
</protein>
<evidence type="ECO:0000259" key="2">
    <source>
        <dbReference type="Pfam" id="PF06747"/>
    </source>
</evidence>
<dbReference type="STRING" id="597456.A0A0L7QRK5"/>
<proteinExistence type="predicted"/>
<dbReference type="Proteomes" id="UP000053825">
    <property type="component" value="Unassembled WGS sequence"/>
</dbReference>
<dbReference type="InterPro" id="IPR009069">
    <property type="entry name" value="Cys_alpha_HP_mot_SF"/>
</dbReference>
<dbReference type="GO" id="GO:0032543">
    <property type="term" value="P:mitochondrial translation"/>
    <property type="evidence" value="ECO:0007669"/>
    <property type="project" value="InterPro"/>
</dbReference>
<name>A0A0L7QRK5_9HYME</name>
<dbReference type="PANTHER" id="PTHR31278">
    <property type="entry name" value="CHCHD1"/>
    <property type="match status" value="1"/>
</dbReference>
<dbReference type="GO" id="GO:0005654">
    <property type="term" value="C:nucleoplasm"/>
    <property type="evidence" value="ECO:0007669"/>
    <property type="project" value="TreeGrafter"/>
</dbReference>
<evidence type="ECO:0000313" key="3">
    <source>
        <dbReference type="EMBL" id="KOC61258.1"/>
    </source>
</evidence>
<dbReference type="SUPFAM" id="SSF47072">
    <property type="entry name" value="Cysteine alpha-hairpin motif"/>
    <property type="match status" value="1"/>
</dbReference>
<dbReference type="GO" id="GO:0003723">
    <property type="term" value="F:RNA binding"/>
    <property type="evidence" value="ECO:0007669"/>
    <property type="project" value="TreeGrafter"/>
</dbReference>
<keyword evidence="4" id="KW-1185">Reference proteome</keyword>
<dbReference type="InterPro" id="IPR033620">
    <property type="entry name" value="Ribosomal_mS37_met"/>
</dbReference>
<dbReference type="AlphaFoldDB" id="A0A0L7QRK5"/>
<gene>
    <name evidence="3" type="ORF">WH47_06082</name>
</gene>
<keyword evidence="1" id="KW-1015">Disulfide bond</keyword>
<accession>A0A0L7QRK5</accession>